<dbReference type="InterPro" id="IPR036236">
    <property type="entry name" value="Znf_C2H2_sf"/>
</dbReference>
<sequence>MSEEDLQQEVSNCNWTEMHAAPDRNIKDDEADGAAEKEFIDLEAEEGKKRKQIATKSEMWDHYTKIFDEGQLVKAQCKYCSSQIAAHPVLNGTSGMRKHYNACKSNPHVESKQGILSITQGTSVGTWKFDPELLRSAFAEMIIEDEEPFAKGEKPDFRKFMSVACPRFTLPSRRTCTRDCVQLYFEQKANLKLFFQEQCNRVCLTTDGWTSPAVRELYDCDSPLY</sequence>
<dbReference type="PROSITE" id="PS50808">
    <property type="entry name" value="ZF_BED"/>
    <property type="match status" value="1"/>
</dbReference>
<dbReference type="EMBL" id="CM008048">
    <property type="protein sequence ID" value="PVH62578.1"/>
    <property type="molecule type" value="Genomic_DNA"/>
</dbReference>
<dbReference type="Proteomes" id="UP000243499">
    <property type="component" value="Chromosome 3"/>
</dbReference>
<keyword evidence="2 6" id="KW-0863">Zinc-finger</keyword>
<dbReference type="SMART" id="SM00614">
    <property type="entry name" value="ZnF_BED"/>
    <property type="match status" value="1"/>
</dbReference>
<dbReference type="InterPro" id="IPR052035">
    <property type="entry name" value="ZnF_BED_domain_contain"/>
</dbReference>
<dbReference type="PANTHER" id="PTHR46481:SF7">
    <property type="entry name" value="ZINC FINGER BED DOMAIN-CONTAINING PROTEIN RICESLEEPER 2-LIKE"/>
    <property type="match status" value="1"/>
</dbReference>
<evidence type="ECO:0000256" key="1">
    <source>
        <dbReference type="ARBA" id="ARBA00022723"/>
    </source>
</evidence>
<keyword evidence="4" id="KW-0805">Transcription regulation</keyword>
<accession>A0A2T8KK71</accession>
<organism evidence="8">
    <name type="scientific">Panicum hallii</name>
    <dbReference type="NCBI Taxonomy" id="206008"/>
    <lineage>
        <taxon>Eukaryota</taxon>
        <taxon>Viridiplantae</taxon>
        <taxon>Streptophyta</taxon>
        <taxon>Embryophyta</taxon>
        <taxon>Tracheophyta</taxon>
        <taxon>Spermatophyta</taxon>
        <taxon>Magnoliopsida</taxon>
        <taxon>Liliopsida</taxon>
        <taxon>Poales</taxon>
        <taxon>Poaceae</taxon>
        <taxon>PACMAD clade</taxon>
        <taxon>Panicoideae</taxon>
        <taxon>Panicodae</taxon>
        <taxon>Paniceae</taxon>
        <taxon>Panicinae</taxon>
        <taxon>Panicum</taxon>
        <taxon>Panicum sect. Panicum</taxon>
    </lineage>
</organism>
<keyword evidence="5" id="KW-0804">Transcription</keyword>
<evidence type="ECO:0000256" key="6">
    <source>
        <dbReference type="PROSITE-ProRule" id="PRU00027"/>
    </source>
</evidence>
<evidence type="ECO:0000256" key="5">
    <source>
        <dbReference type="ARBA" id="ARBA00023163"/>
    </source>
</evidence>
<protein>
    <recommendedName>
        <fullName evidence="7">BED-type domain-containing protein</fullName>
    </recommendedName>
</protein>
<keyword evidence="1" id="KW-0479">Metal-binding</keyword>
<dbReference type="Pfam" id="PF02892">
    <property type="entry name" value="zf-BED"/>
    <property type="match status" value="1"/>
</dbReference>
<evidence type="ECO:0000259" key="7">
    <source>
        <dbReference type="PROSITE" id="PS50808"/>
    </source>
</evidence>
<evidence type="ECO:0000256" key="4">
    <source>
        <dbReference type="ARBA" id="ARBA00023015"/>
    </source>
</evidence>
<evidence type="ECO:0000256" key="3">
    <source>
        <dbReference type="ARBA" id="ARBA00022833"/>
    </source>
</evidence>
<name>A0A2T8KK71_9POAL</name>
<proteinExistence type="predicted"/>
<dbReference type="Gramene" id="PVH62578">
    <property type="protein sequence ID" value="PVH62578"/>
    <property type="gene ID" value="PAHAL_3G327300"/>
</dbReference>
<dbReference type="GO" id="GO:0003677">
    <property type="term" value="F:DNA binding"/>
    <property type="evidence" value="ECO:0007669"/>
    <property type="project" value="InterPro"/>
</dbReference>
<dbReference type="SUPFAM" id="SSF57667">
    <property type="entry name" value="beta-beta-alpha zinc fingers"/>
    <property type="match status" value="1"/>
</dbReference>
<reference evidence="8" key="1">
    <citation type="submission" date="2018-04" db="EMBL/GenBank/DDBJ databases">
        <title>WGS assembly of Panicum hallii.</title>
        <authorList>
            <person name="Lovell J."/>
            <person name="Jenkins J."/>
            <person name="Lowry D."/>
            <person name="Mamidi S."/>
            <person name="Sreedasyam A."/>
            <person name="Weng X."/>
            <person name="Barry K."/>
            <person name="Bonette J."/>
            <person name="Campitelli B."/>
            <person name="Daum C."/>
            <person name="Gordon S."/>
            <person name="Gould B."/>
            <person name="Lipzen A."/>
            <person name="Macqueen A."/>
            <person name="Palacio-Mejia J."/>
            <person name="Plott C."/>
            <person name="Shakirov E."/>
            <person name="Shu S."/>
            <person name="Yoshinaga Y."/>
            <person name="Zane M."/>
            <person name="Rokhsar D."/>
            <person name="Grimwood J."/>
            <person name="Schmutz J."/>
            <person name="Juenger T."/>
        </authorList>
    </citation>
    <scope>NUCLEOTIDE SEQUENCE [LARGE SCALE GENOMIC DNA]</scope>
    <source>
        <strain evidence="8">FIL2</strain>
    </source>
</reference>
<evidence type="ECO:0000313" key="8">
    <source>
        <dbReference type="EMBL" id="PVH62578.1"/>
    </source>
</evidence>
<dbReference type="AlphaFoldDB" id="A0A2T8KK71"/>
<dbReference type="GO" id="GO:0008270">
    <property type="term" value="F:zinc ion binding"/>
    <property type="evidence" value="ECO:0007669"/>
    <property type="project" value="UniProtKB-KW"/>
</dbReference>
<keyword evidence="3" id="KW-0862">Zinc</keyword>
<gene>
    <name evidence="8" type="ORF">PAHAL_3G327300</name>
</gene>
<dbReference type="InterPro" id="IPR003656">
    <property type="entry name" value="Znf_BED"/>
</dbReference>
<evidence type="ECO:0000256" key="2">
    <source>
        <dbReference type="ARBA" id="ARBA00022771"/>
    </source>
</evidence>
<feature type="domain" description="BED-type" evidence="7">
    <location>
        <begin position="54"/>
        <end position="115"/>
    </location>
</feature>
<dbReference type="PANTHER" id="PTHR46481">
    <property type="entry name" value="ZINC FINGER BED DOMAIN-CONTAINING PROTEIN 4"/>
    <property type="match status" value="1"/>
</dbReference>